<sequence length="328" mass="35995">MSQYAHLSTPDPEYAALKASLQMQPDLLTMRAVGVQMRAARPAPSLPADHDYRVEDRQISVEGGEITVRCYMPTPVAGGIFPLLVWYHGGGWVAGDLDMDDSNLRIVCVERHISIVSVDYRLAPEYPFPAGANDSYTALKWAAENAETLLTSPLKGFLVGGSSAGGNLAAAMTLRARDDPFFITLPLTGQLLQYPLVCHPDAYPERYKDELLSMEQNKDAPVIGKNMIYWCIDLLNPPVTDPDFSPLLATSHAGLPPACVQVCGLDALRDEGLLYEKVLKEQGVKTKLHIYPGVPHGVDSLFPELKASKKFENDFKEAIDWMVGLSAH</sequence>
<dbReference type="PANTHER" id="PTHR48081">
    <property type="entry name" value="AB HYDROLASE SUPERFAMILY PROTEIN C4A8.06C"/>
    <property type="match status" value="1"/>
</dbReference>
<dbReference type="KEGG" id="hir:HETIRDRAFT_147116"/>
<dbReference type="InterPro" id="IPR013094">
    <property type="entry name" value="AB_hydrolase_3"/>
</dbReference>
<dbReference type="PANTHER" id="PTHR48081:SF8">
    <property type="entry name" value="ALPHA_BETA HYDROLASE FOLD-3 DOMAIN-CONTAINING PROTEIN-RELATED"/>
    <property type="match status" value="1"/>
</dbReference>
<dbReference type="RefSeq" id="XP_009548382.1">
    <property type="nucleotide sequence ID" value="XM_009550087.1"/>
</dbReference>
<dbReference type="InParanoid" id="W4K203"/>
<evidence type="ECO:0000259" key="2">
    <source>
        <dbReference type="Pfam" id="PF07859"/>
    </source>
</evidence>
<evidence type="ECO:0000313" key="4">
    <source>
        <dbReference type="Proteomes" id="UP000030671"/>
    </source>
</evidence>
<proteinExistence type="predicted"/>
<dbReference type="InterPro" id="IPR029058">
    <property type="entry name" value="AB_hydrolase_fold"/>
</dbReference>
<protein>
    <submittedName>
        <fullName evidence="3">Esterase/lipase/thioesterase</fullName>
    </submittedName>
</protein>
<accession>W4K203</accession>
<dbReference type="Pfam" id="PF07859">
    <property type="entry name" value="Abhydrolase_3"/>
    <property type="match status" value="1"/>
</dbReference>
<reference evidence="3 4" key="1">
    <citation type="journal article" date="2012" name="New Phytol.">
        <title>Insight into trade-off between wood decay and parasitism from the genome of a fungal forest pathogen.</title>
        <authorList>
            <person name="Olson A."/>
            <person name="Aerts A."/>
            <person name="Asiegbu F."/>
            <person name="Belbahri L."/>
            <person name="Bouzid O."/>
            <person name="Broberg A."/>
            <person name="Canback B."/>
            <person name="Coutinho P.M."/>
            <person name="Cullen D."/>
            <person name="Dalman K."/>
            <person name="Deflorio G."/>
            <person name="van Diepen L.T."/>
            <person name="Dunand C."/>
            <person name="Duplessis S."/>
            <person name="Durling M."/>
            <person name="Gonthier P."/>
            <person name="Grimwood J."/>
            <person name="Fossdal C.G."/>
            <person name="Hansson D."/>
            <person name="Henrissat B."/>
            <person name="Hietala A."/>
            <person name="Himmelstrand K."/>
            <person name="Hoffmeister D."/>
            <person name="Hogberg N."/>
            <person name="James T.Y."/>
            <person name="Karlsson M."/>
            <person name="Kohler A."/>
            <person name="Kues U."/>
            <person name="Lee Y.H."/>
            <person name="Lin Y.C."/>
            <person name="Lind M."/>
            <person name="Lindquist E."/>
            <person name="Lombard V."/>
            <person name="Lucas S."/>
            <person name="Lunden K."/>
            <person name="Morin E."/>
            <person name="Murat C."/>
            <person name="Park J."/>
            <person name="Raffaello T."/>
            <person name="Rouze P."/>
            <person name="Salamov A."/>
            <person name="Schmutz J."/>
            <person name="Solheim H."/>
            <person name="Stahlberg J."/>
            <person name="Velez H."/>
            <person name="de Vries R.P."/>
            <person name="Wiebenga A."/>
            <person name="Woodward S."/>
            <person name="Yakovlev I."/>
            <person name="Garbelotto M."/>
            <person name="Martin F."/>
            <person name="Grigoriev I.V."/>
            <person name="Stenlid J."/>
        </authorList>
    </citation>
    <scope>NUCLEOTIDE SEQUENCE [LARGE SCALE GENOMIC DNA]</scope>
    <source>
        <strain evidence="3 4">TC 32-1</strain>
    </source>
</reference>
<dbReference type="OrthoDB" id="408631at2759"/>
<dbReference type="eggNOG" id="KOG1515">
    <property type="taxonomic scope" value="Eukaryota"/>
</dbReference>
<gene>
    <name evidence="3" type="ORF">HETIRDRAFT_147116</name>
</gene>
<dbReference type="STRING" id="747525.W4K203"/>
<dbReference type="AlphaFoldDB" id="W4K203"/>
<evidence type="ECO:0000313" key="3">
    <source>
        <dbReference type="EMBL" id="ETW79838.1"/>
    </source>
</evidence>
<keyword evidence="4" id="KW-1185">Reference proteome</keyword>
<dbReference type="GO" id="GO:0016787">
    <property type="term" value="F:hydrolase activity"/>
    <property type="evidence" value="ECO:0007669"/>
    <property type="project" value="UniProtKB-KW"/>
</dbReference>
<dbReference type="Gene3D" id="3.40.50.1820">
    <property type="entry name" value="alpha/beta hydrolase"/>
    <property type="match status" value="1"/>
</dbReference>
<keyword evidence="1" id="KW-0378">Hydrolase</keyword>
<name>W4K203_HETIT</name>
<feature type="domain" description="Alpha/beta hydrolase fold-3" evidence="2">
    <location>
        <begin position="84"/>
        <end position="298"/>
    </location>
</feature>
<dbReference type="SUPFAM" id="SSF53474">
    <property type="entry name" value="alpha/beta-Hydrolases"/>
    <property type="match status" value="1"/>
</dbReference>
<dbReference type="Proteomes" id="UP000030671">
    <property type="component" value="Unassembled WGS sequence"/>
</dbReference>
<dbReference type="EMBL" id="KI925460">
    <property type="protein sequence ID" value="ETW79838.1"/>
    <property type="molecule type" value="Genomic_DNA"/>
</dbReference>
<dbReference type="GeneID" id="20667182"/>
<dbReference type="HOGENOM" id="CLU_012494_6_3_1"/>
<dbReference type="InterPro" id="IPR050300">
    <property type="entry name" value="GDXG_lipolytic_enzyme"/>
</dbReference>
<evidence type="ECO:0000256" key="1">
    <source>
        <dbReference type="ARBA" id="ARBA00022801"/>
    </source>
</evidence>
<organism evidence="3 4">
    <name type="scientific">Heterobasidion irregulare (strain TC 32-1)</name>
    <dbReference type="NCBI Taxonomy" id="747525"/>
    <lineage>
        <taxon>Eukaryota</taxon>
        <taxon>Fungi</taxon>
        <taxon>Dikarya</taxon>
        <taxon>Basidiomycota</taxon>
        <taxon>Agaricomycotina</taxon>
        <taxon>Agaricomycetes</taxon>
        <taxon>Russulales</taxon>
        <taxon>Bondarzewiaceae</taxon>
        <taxon>Heterobasidion</taxon>
        <taxon>Heterobasidion annosum species complex</taxon>
    </lineage>
</organism>
<dbReference type="FunCoup" id="W4K203">
    <property type="interactions" value="121"/>
</dbReference>
<dbReference type="ESTHER" id="9agam-w4k203">
    <property type="family name" value="Hormone-sensitive_lipase_like"/>
</dbReference>